<proteinExistence type="predicted"/>
<name>A0ABN0W535_9ACTN</name>
<gene>
    <name evidence="1" type="ORF">GCM10010302_75650</name>
</gene>
<protein>
    <submittedName>
        <fullName evidence="1">Uncharacterized protein</fullName>
    </submittedName>
</protein>
<comment type="caution">
    <text evidence="1">The sequence shown here is derived from an EMBL/GenBank/DDBJ whole genome shotgun (WGS) entry which is preliminary data.</text>
</comment>
<dbReference type="RefSeq" id="WP_344170211.1">
    <property type="nucleotide sequence ID" value="NZ_BAAABV010000038.1"/>
</dbReference>
<organism evidence="1 2">
    <name type="scientific">Streptomyces polychromogenes</name>
    <dbReference type="NCBI Taxonomy" id="67342"/>
    <lineage>
        <taxon>Bacteria</taxon>
        <taxon>Bacillati</taxon>
        <taxon>Actinomycetota</taxon>
        <taxon>Actinomycetes</taxon>
        <taxon>Kitasatosporales</taxon>
        <taxon>Streptomycetaceae</taxon>
        <taxon>Streptomyces</taxon>
    </lineage>
</organism>
<sequence length="78" mass="8484">MQRSPAIRCSRDAFFIDPLTDMPVLRTPGMGGKPAAWRFYAPLSLPAGGAELTSVVLCHLLWITTSDGYVHPAPCTPR</sequence>
<dbReference type="EMBL" id="BAAABV010000038">
    <property type="protein sequence ID" value="GAA0325406.1"/>
    <property type="molecule type" value="Genomic_DNA"/>
</dbReference>
<evidence type="ECO:0000313" key="2">
    <source>
        <dbReference type="Proteomes" id="UP001501867"/>
    </source>
</evidence>
<reference evidence="1 2" key="1">
    <citation type="journal article" date="2019" name="Int. J. Syst. Evol. Microbiol.">
        <title>The Global Catalogue of Microorganisms (GCM) 10K type strain sequencing project: providing services to taxonomists for standard genome sequencing and annotation.</title>
        <authorList>
            <consortium name="The Broad Institute Genomics Platform"/>
            <consortium name="The Broad Institute Genome Sequencing Center for Infectious Disease"/>
            <person name="Wu L."/>
            <person name="Ma J."/>
        </authorList>
    </citation>
    <scope>NUCLEOTIDE SEQUENCE [LARGE SCALE GENOMIC DNA]</scope>
    <source>
        <strain evidence="1 2">JCM 4505</strain>
    </source>
</reference>
<dbReference type="Proteomes" id="UP001501867">
    <property type="component" value="Unassembled WGS sequence"/>
</dbReference>
<keyword evidence="2" id="KW-1185">Reference proteome</keyword>
<evidence type="ECO:0000313" key="1">
    <source>
        <dbReference type="EMBL" id="GAA0325406.1"/>
    </source>
</evidence>
<accession>A0ABN0W535</accession>